<dbReference type="EMBL" id="JAVREV010000001">
    <property type="protein sequence ID" value="MDT0441272.1"/>
    <property type="molecule type" value="Genomic_DNA"/>
</dbReference>
<proteinExistence type="predicted"/>
<name>A0ABU2RX10_9ACTN</name>
<comment type="caution">
    <text evidence="1">The sequence shown here is derived from an EMBL/GenBank/DDBJ whole genome shotgun (WGS) entry which is preliminary data.</text>
</comment>
<dbReference type="Proteomes" id="UP001183615">
    <property type="component" value="Unassembled WGS sequence"/>
</dbReference>
<accession>A0ABU2RX10</accession>
<protein>
    <submittedName>
        <fullName evidence="1">Uncharacterized protein</fullName>
    </submittedName>
</protein>
<dbReference type="RefSeq" id="WP_311614921.1">
    <property type="nucleotide sequence ID" value="NZ_JAVREV010000001.1"/>
</dbReference>
<organism evidence="1 2">
    <name type="scientific">Streptomyces johnsoniae</name>
    <dbReference type="NCBI Taxonomy" id="3075532"/>
    <lineage>
        <taxon>Bacteria</taxon>
        <taxon>Bacillati</taxon>
        <taxon>Actinomycetota</taxon>
        <taxon>Actinomycetes</taxon>
        <taxon>Kitasatosporales</taxon>
        <taxon>Streptomycetaceae</taxon>
        <taxon>Streptomyces</taxon>
    </lineage>
</organism>
<gene>
    <name evidence="1" type="ORF">RM779_01470</name>
</gene>
<sequence length="42" mass="4846">MTEEEAKEEPPTAVEDTVLEELSRELAELNQRIAEHLGRRPE</sequence>
<keyword evidence="2" id="KW-1185">Reference proteome</keyword>
<evidence type="ECO:0000313" key="2">
    <source>
        <dbReference type="Proteomes" id="UP001183615"/>
    </source>
</evidence>
<reference evidence="2" key="1">
    <citation type="submission" date="2023-07" db="EMBL/GenBank/DDBJ databases">
        <title>30 novel species of actinomycetes from the DSMZ collection.</title>
        <authorList>
            <person name="Nouioui I."/>
        </authorList>
    </citation>
    <scope>NUCLEOTIDE SEQUENCE [LARGE SCALE GENOMIC DNA]</scope>
    <source>
        <strain evidence="2">DSM 41886</strain>
    </source>
</reference>
<evidence type="ECO:0000313" key="1">
    <source>
        <dbReference type="EMBL" id="MDT0441272.1"/>
    </source>
</evidence>